<dbReference type="CDD" id="cd00146">
    <property type="entry name" value="PKD"/>
    <property type="match status" value="1"/>
</dbReference>
<dbReference type="Gene3D" id="2.170.130.30">
    <property type="match status" value="1"/>
</dbReference>
<dbReference type="Pfam" id="PF00801">
    <property type="entry name" value="PKD"/>
    <property type="match status" value="1"/>
</dbReference>
<keyword evidence="3" id="KW-1185">Reference proteome</keyword>
<dbReference type="InterPro" id="IPR018391">
    <property type="entry name" value="PQQ_b-propeller_rpt"/>
</dbReference>
<dbReference type="InterPro" id="IPR015943">
    <property type="entry name" value="WD40/YVTN_repeat-like_dom_sf"/>
</dbReference>
<dbReference type="EMBL" id="CP000559">
    <property type="protein sequence ID" value="ABN07541.1"/>
    <property type="molecule type" value="Genomic_DNA"/>
</dbReference>
<dbReference type="Pfam" id="PF14478">
    <property type="entry name" value="DUF4430"/>
    <property type="match status" value="1"/>
</dbReference>
<dbReference type="PANTHER" id="PTHR34512:SF30">
    <property type="entry name" value="OUTER MEMBRANE PROTEIN ASSEMBLY FACTOR BAMB"/>
    <property type="match status" value="1"/>
</dbReference>
<dbReference type="Proteomes" id="UP000000365">
    <property type="component" value="Chromosome"/>
</dbReference>
<feature type="domain" description="PKD" evidence="1">
    <location>
        <begin position="747"/>
        <end position="838"/>
    </location>
</feature>
<dbReference type="HOGENOM" id="CLU_266938_0_0_2"/>
<evidence type="ECO:0000313" key="2">
    <source>
        <dbReference type="EMBL" id="ABN07541.1"/>
    </source>
</evidence>
<evidence type="ECO:0000313" key="3">
    <source>
        <dbReference type="Proteomes" id="UP000000365"/>
    </source>
</evidence>
<dbReference type="InterPro" id="IPR002372">
    <property type="entry name" value="PQQ_rpt_dom"/>
</dbReference>
<protein>
    <submittedName>
        <fullName evidence="2">PKD domain containing protein</fullName>
    </submittedName>
</protein>
<dbReference type="Gene3D" id="2.60.40.10">
    <property type="entry name" value="Immunoglobulins"/>
    <property type="match status" value="1"/>
</dbReference>
<dbReference type="SUPFAM" id="SSF50998">
    <property type="entry name" value="Quinoprotein alcohol dehydrogenase-like"/>
    <property type="match status" value="1"/>
</dbReference>
<dbReference type="Gene3D" id="2.130.10.10">
    <property type="entry name" value="YVTN repeat-like/Quinoprotein amine dehydrogenase"/>
    <property type="match status" value="1"/>
</dbReference>
<name>A2ST85_METLZ</name>
<dbReference type="SUPFAM" id="SSF49299">
    <property type="entry name" value="PKD domain"/>
    <property type="match status" value="1"/>
</dbReference>
<accession>A2ST85</accession>
<dbReference type="AlphaFoldDB" id="A2ST85"/>
<proteinExistence type="predicted"/>
<dbReference type="STRING" id="410358.Mlab_1375"/>
<dbReference type="InterPro" id="IPR027954">
    <property type="entry name" value="Transcobalamin-like_C"/>
</dbReference>
<dbReference type="SMART" id="SM00564">
    <property type="entry name" value="PQQ"/>
    <property type="match status" value="5"/>
</dbReference>
<dbReference type="InterPro" id="IPR013783">
    <property type="entry name" value="Ig-like_fold"/>
</dbReference>
<dbReference type="eggNOG" id="arCOG02482">
    <property type="taxonomic scope" value="Archaea"/>
</dbReference>
<sequence>MCMKKMREFLYLLFIIVLMICTIGVASADEPTGPTSDNVRMHISVDGGIDSTSAVHDNRLFIANWKSMDFSTTNAMGVFCFDLTNGDLIWFRSIGEVLSEITVADGQVFAGTKSGALFCLDEDTGNTVWSVTGITAGYWGLTGAPLVNDGVVYVTSPTKHQLMGYDTRNGNLVFQRGLGSSGGIIFTSPTLSSSNNLLVMDDTGILEISPANDLVNSYTLPSAITTGSSIVAHGNAVYLNANGILYRINTIGEWTEAWNVSTLTSTTPVVTDSAVYVSQGGTLAAYDITSGEALDGFTTHVSGGSSSYLNPVLAGNTIYYAMNAHCGKVFAINATTGAEEWNFSLPESGNPGEDYTFFASSPVVYGENLFIGSEGAGFYVIGEGDLIEIDKTNAADQPYVPPAPMTVLYEGTVRLVNTSEGVTVKDALDAAVSAGGFTYNLTEYDTIKDINGIENAEDWSHSWMTTYYNNNEIPVYSVLDPVVAGATISLHYDELDASWNVVGTQYLVNVTVGNINEPAPWTVIYDDTIDLTNTSTGVTVKDALDAAVSAGGFTYNLTEYDTIKDINGIENAEDWSHSWMTTYYNNNDTSVYSVLDPVVAGATISLHYDELDASWNVVGTQYLVNVTVGNIDEPAPWTIIYDDTVNLTNSSTGVTVKDALDAAVSAGGFTYNLTEYDTIKDINGIENAEDWSHSWMTTYYNNNEIPVYSVLDPVVAGATISLHYDEFDASWNVIGTEYMVNVTVNSISDLSITNPSTMVTGASAVFTALSNYPGNTTYSWDFGDNTTVVETKSSGVASTVDKIYTNAGTKIITVTAEYDNRSVTNSAEIIVTTPPSAFDESNNLEAKLTGDSIPDTTHIFFTGTDVTNASNVTISISRYQNQSSISDDEWQNIQTNYTLPNSNEKPLFILEIDSSNAYGVNNIHQLNNYARLSIRLAIDYANASNVSFYRYVDGSNGYEQLHYTIGNVAPGWVEFLVDIPGFSTILAAIDEIPADSRTTPVSSTGPVANLATIKYKTIYYGTITVDPGSFTYTTTMDDKTFIVNNLSVFGILHASGMNLQTKEWPGGIYVHSINGIAQDENLNGWLYQVNGLTTSQMSNNYMVHDGDKIVWYYSESMASIPETSQYAYGFIVKVKASAVPLLNLSAAETPTINLGMPEGVTISSGIPQRITVDTSITQAGGFVNITEHTIIITEPGLQMTIPVKNLIRSDEIVTAEIQNMTAELVPAAGKIKTSGIEV</sequence>
<evidence type="ECO:0000259" key="1">
    <source>
        <dbReference type="PROSITE" id="PS50093"/>
    </source>
</evidence>
<dbReference type="Gene3D" id="2.140.10.10">
    <property type="entry name" value="Quinoprotein alcohol dehydrogenase-like superfamily"/>
    <property type="match status" value="1"/>
</dbReference>
<dbReference type="Pfam" id="PF13360">
    <property type="entry name" value="PQQ_2"/>
    <property type="match status" value="1"/>
</dbReference>
<dbReference type="InterPro" id="IPR035986">
    <property type="entry name" value="PKD_dom_sf"/>
</dbReference>
<dbReference type="InterPro" id="IPR011047">
    <property type="entry name" value="Quinoprotein_ADH-like_sf"/>
</dbReference>
<organism evidence="2 3">
    <name type="scientific">Methanocorpusculum labreanum (strain ATCC 43576 / DSM 4855 / Z)</name>
    <dbReference type="NCBI Taxonomy" id="410358"/>
    <lineage>
        <taxon>Archaea</taxon>
        <taxon>Methanobacteriati</taxon>
        <taxon>Methanobacteriota</taxon>
        <taxon>Stenosarchaea group</taxon>
        <taxon>Methanomicrobia</taxon>
        <taxon>Methanomicrobiales</taxon>
        <taxon>Methanocorpusculaceae</taxon>
        <taxon>Methanocorpusculum</taxon>
    </lineage>
</organism>
<dbReference type="InterPro" id="IPR022409">
    <property type="entry name" value="PKD/Chitinase_dom"/>
</dbReference>
<dbReference type="eggNOG" id="arCOG03259">
    <property type="taxonomic scope" value="Archaea"/>
</dbReference>
<dbReference type="KEGG" id="mla:Mlab_1375"/>
<reference evidence="2 3" key="1">
    <citation type="journal article" date="2009" name="Stand. Genomic Sci.">
        <title>Complete genome sequence of Methanocorpusculum labreanum type strain Z.</title>
        <authorList>
            <person name="Anderson I.J."/>
            <person name="Sieprawska-Lupa M."/>
            <person name="Goltsman E."/>
            <person name="Lapidus A."/>
            <person name="Copeland A."/>
            <person name="Glavina Del Rio T."/>
            <person name="Tice H."/>
            <person name="Dalin E."/>
            <person name="Barry K."/>
            <person name="Pitluck S."/>
            <person name="Hauser L."/>
            <person name="Land M."/>
            <person name="Lucas S."/>
            <person name="Richardson P."/>
            <person name="Whitman W.B."/>
            <person name="Kyrpides N.C."/>
        </authorList>
    </citation>
    <scope>NUCLEOTIDE SEQUENCE [LARGE SCALE GENOMIC DNA]</scope>
    <source>
        <strain evidence="3">ATCC 43576 / DSM 4855 / Z</strain>
    </source>
</reference>
<dbReference type="PANTHER" id="PTHR34512">
    <property type="entry name" value="CELL SURFACE PROTEIN"/>
    <property type="match status" value="1"/>
</dbReference>
<gene>
    <name evidence="2" type="ordered locus">Mlab_1375</name>
</gene>
<dbReference type="PROSITE" id="PS50093">
    <property type="entry name" value="PKD"/>
    <property type="match status" value="1"/>
</dbReference>
<dbReference type="InterPro" id="IPR000601">
    <property type="entry name" value="PKD_dom"/>
</dbReference>
<dbReference type="SMART" id="SM00089">
    <property type="entry name" value="PKD"/>
    <property type="match status" value="1"/>
</dbReference>